<reference evidence="2" key="1">
    <citation type="submission" date="2020-04" db="EMBL/GenBank/DDBJ databases">
        <title>Deep metagenomics examines the oral microbiome during advanced dental caries in children, revealing novel taxa and co-occurrences with host molecules.</title>
        <authorList>
            <person name="Baker J.L."/>
            <person name="Morton J.T."/>
            <person name="Dinis M."/>
            <person name="Alvarez R."/>
            <person name="Tran N.C."/>
            <person name="Knight R."/>
            <person name="Edlund A."/>
        </authorList>
    </citation>
    <scope>NUCLEOTIDE SEQUENCE</scope>
    <source>
        <strain evidence="2">JCVI_23_bin.16</strain>
    </source>
</reference>
<dbReference type="InterPro" id="IPR007694">
    <property type="entry name" value="DNA_helicase_DnaB-like_C"/>
</dbReference>
<dbReference type="GO" id="GO:0005524">
    <property type="term" value="F:ATP binding"/>
    <property type="evidence" value="ECO:0007669"/>
    <property type="project" value="InterPro"/>
</dbReference>
<dbReference type="PANTHER" id="PTHR30153">
    <property type="entry name" value="REPLICATIVE DNA HELICASE DNAB"/>
    <property type="match status" value="1"/>
</dbReference>
<dbReference type="Proteomes" id="UP000757900">
    <property type="component" value="Unassembled WGS sequence"/>
</dbReference>
<dbReference type="Pfam" id="PF03796">
    <property type="entry name" value="DnaB_C"/>
    <property type="match status" value="1"/>
</dbReference>
<evidence type="ECO:0000259" key="1">
    <source>
        <dbReference type="PROSITE" id="PS51199"/>
    </source>
</evidence>
<evidence type="ECO:0000313" key="3">
    <source>
        <dbReference type="Proteomes" id="UP000757900"/>
    </source>
</evidence>
<protein>
    <recommendedName>
        <fullName evidence="1">SF4 helicase domain-containing protein</fullName>
    </recommendedName>
</protein>
<dbReference type="GO" id="GO:0003678">
    <property type="term" value="F:DNA helicase activity"/>
    <property type="evidence" value="ECO:0007669"/>
    <property type="project" value="InterPro"/>
</dbReference>
<dbReference type="AlphaFoldDB" id="A0A929MT34"/>
<dbReference type="EMBL" id="JABZFV010000001">
    <property type="protein sequence ID" value="MBF0934080.1"/>
    <property type="molecule type" value="Genomic_DNA"/>
</dbReference>
<dbReference type="PANTHER" id="PTHR30153:SF2">
    <property type="entry name" value="REPLICATIVE DNA HELICASE"/>
    <property type="match status" value="1"/>
</dbReference>
<name>A0A929MT34_ABIDE</name>
<organism evidence="2 3">
    <name type="scientific">Abiotrophia defectiva</name>
    <name type="common">Streptococcus defectivus</name>
    <dbReference type="NCBI Taxonomy" id="46125"/>
    <lineage>
        <taxon>Bacteria</taxon>
        <taxon>Bacillati</taxon>
        <taxon>Bacillota</taxon>
        <taxon>Bacilli</taxon>
        <taxon>Lactobacillales</taxon>
        <taxon>Aerococcaceae</taxon>
        <taxon>Abiotrophia</taxon>
    </lineage>
</organism>
<dbReference type="Gene3D" id="3.40.50.300">
    <property type="entry name" value="P-loop containing nucleotide triphosphate hydrolases"/>
    <property type="match status" value="1"/>
</dbReference>
<gene>
    <name evidence="2" type="ORF">HXK00_00370</name>
</gene>
<dbReference type="InterPro" id="IPR027417">
    <property type="entry name" value="P-loop_NTPase"/>
</dbReference>
<dbReference type="GO" id="GO:0005829">
    <property type="term" value="C:cytosol"/>
    <property type="evidence" value="ECO:0007669"/>
    <property type="project" value="TreeGrafter"/>
</dbReference>
<evidence type="ECO:0000313" key="2">
    <source>
        <dbReference type="EMBL" id="MBF0934080.1"/>
    </source>
</evidence>
<proteinExistence type="predicted"/>
<sequence>MDVERLIISKLTDKNEISRCWDLGVRPKIFTDLTHGRIYDFIVKYWQREAMDNAPTKQVIEREFPTFSVLDHVEESTPWLVDQLKKRHISNNVQGLMRGVARESVDDPENALSLLFDGAWDLKNAVAERSSRVNLAENMEQRKKRYTDALLTPQDGAPIGFEDIDKHTQGIRPGELACVAAYTKVGKSWTLIHSALAARKKGFTPYVATLEMSVPEFEYRFDALNSGVSYSRLQNRTLDLDELKRLDASRDELAQYGDIFVEQPDRGDRTVNDLVGRARQLGCDFILIDQLSFMNSVKEYDSLTKQYTEIIFDLKSEISSPDRGQIPCFLAVQLNRAAVAEEGKRASVSNIAYSAAIEQTADCVYGLYSNKDLKNNDSMIIDILASRRSTQKSWLLEWSLNDYSKLDVRRELNDDE</sequence>
<dbReference type="SUPFAM" id="SSF52540">
    <property type="entry name" value="P-loop containing nucleoside triphosphate hydrolases"/>
    <property type="match status" value="1"/>
</dbReference>
<comment type="caution">
    <text evidence="2">The sequence shown here is derived from an EMBL/GenBank/DDBJ whole genome shotgun (WGS) entry which is preliminary data.</text>
</comment>
<dbReference type="GO" id="GO:0006260">
    <property type="term" value="P:DNA replication"/>
    <property type="evidence" value="ECO:0007669"/>
    <property type="project" value="InterPro"/>
</dbReference>
<dbReference type="PROSITE" id="PS51199">
    <property type="entry name" value="SF4_HELICASE"/>
    <property type="match status" value="1"/>
</dbReference>
<feature type="domain" description="SF4 helicase" evidence="1">
    <location>
        <begin position="150"/>
        <end position="412"/>
    </location>
</feature>
<accession>A0A929MT34</accession>